<dbReference type="EMBL" id="JASCZI010060578">
    <property type="protein sequence ID" value="MED6134181.1"/>
    <property type="molecule type" value="Genomic_DNA"/>
</dbReference>
<dbReference type="Proteomes" id="UP001341840">
    <property type="component" value="Unassembled WGS sequence"/>
</dbReference>
<organism evidence="1 2">
    <name type="scientific">Stylosanthes scabra</name>
    <dbReference type="NCBI Taxonomy" id="79078"/>
    <lineage>
        <taxon>Eukaryota</taxon>
        <taxon>Viridiplantae</taxon>
        <taxon>Streptophyta</taxon>
        <taxon>Embryophyta</taxon>
        <taxon>Tracheophyta</taxon>
        <taxon>Spermatophyta</taxon>
        <taxon>Magnoliopsida</taxon>
        <taxon>eudicotyledons</taxon>
        <taxon>Gunneridae</taxon>
        <taxon>Pentapetalae</taxon>
        <taxon>rosids</taxon>
        <taxon>fabids</taxon>
        <taxon>Fabales</taxon>
        <taxon>Fabaceae</taxon>
        <taxon>Papilionoideae</taxon>
        <taxon>50 kb inversion clade</taxon>
        <taxon>dalbergioids sensu lato</taxon>
        <taxon>Dalbergieae</taxon>
        <taxon>Pterocarpus clade</taxon>
        <taxon>Stylosanthes</taxon>
    </lineage>
</organism>
<gene>
    <name evidence="1" type="ORF">PIB30_034797</name>
</gene>
<sequence>MRERVTVERKREREWHRNSLTELRHPSPSPCIAVVEPTPIATTNTVPPTFQTVRVLHFRQQPRHPVTDHRLRQLVTDPFSPPSSSPFNPYLNRPITSSQAAGIDPSSRLSFRRTAKPIRLQSVVSLHRRITRSADFQIRFPIFPPDRTSDDSLLLQAEAVRQLQAGLQQHRQLLPIHG</sequence>
<comment type="caution">
    <text evidence="1">The sequence shown here is derived from an EMBL/GenBank/DDBJ whole genome shotgun (WGS) entry which is preliminary data.</text>
</comment>
<name>A0ABU6SCR2_9FABA</name>
<accession>A0ABU6SCR2</accession>
<reference evidence="1 2" key="1">
    <citation type="journal article" date="2023" name="Plants (Basel)">
        <title>Bridging the Gap: Combining Genomics and Transcriptomics Approaches to Understand Stylosanthes scabra, an Orphan Legume from the Brazilian Caatinga.</title>
        <authorList>
            <person name="Ferreira-Neto J.R.C."/>
            <person name="da Silva M.D."/>
            <person name="Binneck E."/>
            <person name="de Melo N.F."/>
            <person name="da Silva R.H."/>
            <person name="de Melo A.L.T.M."/>
            <person name="Pandolfi V."/>
            <person name="Bustamante F.O."/>
            <person name="Brasileiro-Vidal A.C."/>
            <person name="Benko-Iseppon A.M."/>
        </authorList>
    </citation>
    <scope>NUCLEOTIDE SEQUENCE [LARGE SCALE GENOMIC DNA]</scope>
    <source>
        <tissue evidence="1">Leaves</tissue>
    </source>
</reference>
<evidence type="ECO:0000313" key="1">
    <source>
        <dbReference type="EMBL" id="MED6134181.1"/>
    </source>
</evidence>
<keyword evidence="2" id="KW-1185">Reference proteome</keyword>
<proteinExistence type="predicted"/>
<evidence type="ECO:0000313" key="2">
    <source>
        <dbReference type="Proteomes" id="UP001341840"/>
    </source>
</evidence>
<protein>
    <submittedName>
        <fullName evidence="1">Uncharacterized protein</fullName>
    </submittedName>
</protein>